<keyword evidence="4" id="KW-0862">Zinc</keyword>
<evidence type="ECO:0000256" key="3">
    <source>
        <dbReference type="ARBA" id="ARBA00022771"/>
    </source>
</evidence>
<reference evidence="9" key="2">
    <citation type="submission" date="2018-05" db="EMBL/GenBank/DDBJ databases">
        <title>OmerRS3 (Oryza meridionalis Reference Sequence Version 3).</title>
        <authorList>
            <person name="Zhang J."/>
            <person name="Kudrna D."/>
            <person name="Lee S."/>
            <person name="Talag J."/>
            <person name="Welchert J."/>
            <person name="Wing R.A."/>
        </authorList>
    </citation>
    <scope>NUCLEOTIDE SEQUENCE [LARGE SCALE GENOMIC DNA]</scope>
    <source>
        <strain evidence="9">cv. OR44</strain>
    </source>
</reference>
<dbReference type="STRING" id="40149.A0A0E0C864"/>
<evidence type="ECO:0000256" key="6">
    <source>
        <dbReference type="PROSITE-ProRule" id="PRU00449"/>
    </source>
</evidence>
<dbReference type="PROSITE" id="PS51039">
    <property type="entry name" value="ZF_AN1"/>
    <property type="match status" value="1"/>
</dbReference>
<accession>A0A0E0C864</accession>
<dbReference type="Proteomes" id="UP000008021">
    <property type="component" value="Chromosome 1"/>
</dbReference>
<evidence type="ECO:0000256" key="7">
    <source>
        <dbReference type="SAM" id="MobiDB-lite"/>
    </source>
</evidence>
<evidence type="ECO:0000256" key="4">
    <source>
        <dbReference type="ARBA" id="ARBA00022833"/>
    </source>
</evidence>
<dbReference type="HOGENOM" id="CLU_781639_0_0_1"/>
<proteinExistence type="predicted"/>
<evidence type="ECO:0000256" key="5">
    <source>
        <dbReference type="ARBA" id="ARBA00023016"/>
    </source>
</evidence>
<feature type="compositionally biased region" description="Low complexity" evidence="7">
    <location>
        <begin position="234"/>
        <end position="247"/>
    </location>
</feature>
<dbReference type="EnsemblPlants" id="OMERI01G29140.1">
    <property type="protein sequence ID" value="OMERI01G29140.1"/>
    <property type="gene ID" value="OMERI01G29140"/>
</dbReference>
<evidence type="ECO:0000259" key="8">
    <source>
        <dbReference type="PROSITE" id="PS51039"/>
    </source>
</evidence>
<dbReference type="AlphaFoldDB" id="A0A0E0C864"/>
<organism evidence="9">
    <name type="scientific">Oryza meridionalis</name>
    <dbReference type="NCBI Taxonomy" id="40149"/>
    <lineage>
        <taxon>Eukaryota</taxon>
        <taxon>Viridiplantae</taxon>
        <taxon>Streptophyta</taxon>
        <taxon>Embryophyta</taxon>
        <taxon>Tracheophyta</taxon>
        <taxon>Spermatophyta</taxon>
        <taxon>Magnoliopsida</taxon>
        <taxon>Liliopsida</taxon>
        <taxon>Poales</taxon>
        <taxon>Poaceae</taxon>
        <taxon>BOP clade</taxon>
        <taxon>Oryzoideae</taxon>
        <taxon>Oryzeae</taxon>
        <taxon>Oryzinae</taxon>
        <taxon>Oryza</taxon>
    </lineage>
</organism>
<feature type="domain" description="AN1-type" evidence="8">
    <location>
        <begin position="290"/>
        <end position="336"/>
    </location>
</feature>
<reference evidence="9" key="1">
    <citation type="submission" date="2015-04" db="UniProtKB">
        <authorList>
            <consortium name="EnsemblPlants"/>
        </authorList>
    </citation>
    <scope>IDENTIFICATION</scope>
</reference>
<dbReference type="PANTHER" id="PTHR10634:SF67">
    <property type="entry name" value="AN1-TYPE ZINC FINGER PROTEIN 3"/>
    <property type="match status" value="1"/>
</dbReference>
<dbReference type="SMART" id="SM00154">
    <property type="entry name" value="ZnF_AN1"/>
    <property type="match status" value="1"/>
</dbReference>
<dbReference type="eggNOG" id="KOG3173">
    <property type="taxonomic scope" value="Eukaryota"/>
</dbReference>
<evidence type="ECO:0000256" key="2">
    <source>
        <dbReference type="ARBA" id="ARBA00022723"/>
    </source>
</evidence>
<protein>
    <recommendedName>
        <fullName evidence="8">AN1-type domain-containing protein</fullName>
    </recommendedName>
</protein>
<keyword evidence="5" id="KW-0346">Stress response</keyword>
<comment type="function">
    <text evidence="1">May be involved in environmental stress response.</text>
</comment>
<dbReference type="InterPro" id="IPR000058">
    <property type="entry name" value="Znf_AN1"/>
</dbReference>
<keyword evidence="3 6" id="KW-0863">Zinc-finger</keyword>
<dbReference type="Gene3D" id="4.10.1110.10">
    <property type="entry name" value="AN1-like Zinc finger"/>
    <property type="match status" value="1"/>
</dbReference>
<dbReference type="SUPFAM" id="SSF118310">
    <property type="entry name" value="AN1-like Zinc finger"/>
    <property type="match status" value="1"/>
</dbReference>
<keyword evidence="10" id="KW-1185">Reference proteome</keyword>
<evidence type="ECO:0000313" key="9">
    <source>
        <dbReference type="EnsemblPlants" id="OMERI01G29140.1"/>
    </source>
</evidence>
<dbReference type="Pfam" id="PF01428">
    <property type="entry name" value="zf-AN1"/>
    <property type="match status" value="1"/>
</dbReference>
<feature type="region of interest" description="Disordered" evidence="7">
    <location>
        <begin position="220"/>
        <end position="247"/>
    </location>
</feature>
<dbReference type="InterPro" id="IPR035896">
    <property type="entry name" value="AN1-like_Znf"/>
</dbReference>
<evidence type="ECO:0000313" key="10">
    <source>
        <dbReference type="Proteomes" id="UP000008021"/>
    </source>
</evidence>
<dbReference type="Gramene" id="OMERI01G29140.1">
    <property type="protein sequence ID" value="OMERI01G29140.1"/>
    <property type="gene ID" value="OMERI01G29140"/>
</dbReference>
<dbReference type="InterPro" id="IPR050652">
    <property type="entry name" value="AN1_A20_ZnFinger"/>
</dbReference>
<keyword evidence="2" id="KW-0479">Metal-binding</keyword>
<dbReference type="GO" id="GO:0008270">
    <property type="term" value="F:zinc ion binding"/>
    <property type="evidence" value="ECO:0007669"/>
    <property type="project" value="UniProtKB-KW"/>
</dbReference>
<name>A0A0E0C864_9ORYZ</name>
<evidence type="ECO:0000256" key="1">
    <source>
        <dbReference type="ARBA" id="ARBA00003732"/>
    </source>
</evidence>
<sequence length="374" mass="40344">MGQQVQHESRINVGEATHVNKAEMGANTIFATSRLNCNNKVGPELPYSSGIASSASDSSTAAPSPCYLCHKPLFFAPEPAALHVFGLPGRYVFGSVKREANLSQEGPRSGRTLNRIAESLPVRVVNDFGLRLRVVTNRGPIKPRPPRPIDDIVFASIETRNCLRGFDRSLCCSAPPETYVFLPRKSKRYNPGERRPADPLCQWLRLLRKPRHPRHVLRLLPPALPPQRRHDGDGPSSSSSTTAASAATVATGAVTPDSCFVPSAEANGAASSSKNNPEPLLAAATVVEKKAPANRCASCKKKVGLSGFACRCGATYCGTHRYPEKHACGFDFKGTGRDAIARAGRLVQQQLSWQQFSLGSRSSHKVMVSHVDAA</sequence>
<dbReference type="PANTHER" id="PTHR10634">
    <property type="entry name" value="AN1-TYPE ZINC FINGER PROTEIN"/>
    <property type="match status" value="1"/>
</dbReference>